<dbReference type="Pfam" id="PF00593">
    <property type="entry name" value="TonB_dep_Rec_b-barrel"/>
    <property type="match status" value="1"/>
</dbReference>
<dbReference type="InterPro" id="IPR000531">
    <property type="entry name" value="Beta-barrel_TonB"/>
</dbReference>
<dbReference type="NCBIfam" id="TIGR04057">
    <property type="entry name" value="SusC_RagA_signa"/>
    <property type="match status" value="1"/>
</dbReference>
<name>R5V7U1_9BACT</name>
<comment type="similarity">
    <text evidence="8 9">Belongs to the TonB-dependent receptor family.</text>
</comment>
<dbReference type="SUPFAM" id="SSF56935">
    <property type="entry name" value="Porins"/>
    <property type="match status" value="1"/>
</dbReference>
<dbReference type="InterPro" id="IPR023996">
    <property type="entry name" value="TonB-dep_OMP_SusC/RagA"/>
</dbReference>
<evidence type="ECO:0000256" key="3">
    <source>
        <dbReference type="ARBA" id="ARBA00022452"/>
    </source>
</evidence>
<dbReference type="Pfam" id="PF07715">
    <property type="entry name" value="Plug"/>
    <property type="match status" value="1"/>
</dbReference>
<evidence type="ECO:0000256" key="1">
    <source>
        <dbReference type="ARBA" id="ARBA00004571"/>
    </source>
</evidence>
<dbReference type="InterPro" id="IPR012910">
    <property type="entry name" value="Plug_dom"/>
</dbReference>
<evidence type="ECO:0000256" key="9">
    <source>
        <dbReference type="RuleBase" id="RU003357"/>
    </source>
</evidence>
<reference evidence="12" key="1">
    <citation type="submission" date="2012-11" db="EMBL/GenBank/DDBJ databases">
        <title>Dependencies among metagenomic species, viruses, plasmids and units of genetic variation.</title>
        <authorList>
            <person name="Nielsen H.B."/>
            <person name="Almeida M."/>
            <person name="Juncker A.S."/>
            <person name="Rasmussen S."/>
            <person name="Li J."/>
            <person name="Sunagawa S."/>
            <person name="Plichta D."/>
            <person name="Gautier L."/>
            <person name="Le Chatelier E."/>
            <person name="Peletier E."/>
            <person name="Bonde I."/>
            <person name="Nielsen T."/>
            <person name="Manichanh C."/>
            <person name="Arumugam M."/>
            <person name="Batto J."/>
            <person name="Santos M.B.Q.D."/>
            <person name="Blom N."/>
            <person name="Borruel N."/>
            <person name="Burgdorf K.S."/>
            <person name="Boumezbeur F."/>
            <person name="Casellas F."/>
            <person name="Dore J."/>
            <person name="Guarner F."/>
            <person name="Hansen T."/>
            <person name="Hildebrand F."/>
            <person name="Kaas R.S."/>
            <person name="Kennedy S."/>
            <person name="Kristiansen K."/>
            <person name="Kultima J.R."/>
            <person name="Leonard P."/>
            <person name="Levenez F."/>
            <person name="Lund O."/>
            <person name="Moumen B."/>
            <person name="Le Paslier D."/>
            <person name="Pons N."/>
            <person name="Pedersen O."/>
            <person name="Prifti E."/>
            <person name="Qin J."/>
            <person name="Raes J."/>
            <person name="Tap J."/>
            <person name="Tims S."/>
            <person name="Ussery D.W."/>
            <person name="Yamada T."/>
            <person name="MetaHit consortium"/>
            <person name="Renault P."/>
            <person name="Sicheritz-Ponten T."/>
            <person name="Bork P."/>
            <person name="Wang J."/>
            <person name="Brunak S."/>
            <person name="Ehrlich S.D."/>
        </authorList>
    </citation>
    <scope>NUCLEOTIDE SEQUENCE [LARGE SCALE GENOMIC DNA]</scope>
</reference>
<feature type="domain" description="TonB-dependent receptor-like beta-barrel" evidence="10">
    <location>
        <begin position="469"/>
        <end position="1008"/>
    </location>
</feature>
<dbReference type="Gene3D" id="2.170.130.10">
    <property type="entry name" value="TonB-dependent receptor, plug domain"/>
    <property type="match status" value="1"/>
</dbReference>
<evidence type="ECO:0000256" key="7">
    <source>
        <dbReference type="ARBA" id="ARBA00023237"/>
    </source>
</evidence>
<keyword evidence="2 8" id="KW-0813">Transport</keyword>
<organism evidence="12 13">
    <name type="scientific">Phocaeicola plebeius CAG:211</name>
    <dbReference type="NCBI Taxonomy" id="1263052"/>
    <lineage>
        <taxon>Bacteria</taxon>
        <taxon>Pseudomonadati</taxon>
        <taxon>Bacteroidota</taxon>
        <taxon>Bacteroidia</taxon>
        <taxon>Bacteroidales</taxon>
        <taxon>Bacteroidaceae</taxon>
        <taxon>Phocaeicola</taxon>
    </lineage>
</organism>
<dbReference type="FunFam" id="2.170.130.10:FF:000003">
    <property type="entry name" value="SusC/RagA family TonB-linked outer membrane protein"/>
    <property type="match status" value="1"/>
</dbReference>
<keyword evidence="5 9" id="KW-0798">TonB box</keyword>
<keyword evidence="4 8" id="KW-0812">Transmembrane</keyword>
<dbReference type="InterPro" id="IPR023997">
    <property type="entry name" value="TonB-dep_OMP_SusC/RagA_CS"/>
</dbReference>
<keyword evidence="3 8" id="KW-1134">Transmembrane beta strand</keyword>
<dbReference type="InterPro" id="IPR037066">
    <property type="entry name" value="Plug_dom_sf"/>
</dbReference>
<evidence type="ECO:0000256" key="4">
    <source>
        <dbReference type="ARBA" id="ARBA00022692"/>
    </source>
</evidence>
<comment type="subcellular location">
    <subcellularLocation>
        <location evidence="1 8">Cell outer membrane</location>
        <topology evidence="1 8">Multi-pass membrane protein</topology>
    </subcellularLocation>
</comment>
<evidence type="ECO:0000256" key="5">
    <source>
        <dbReference type="ARBA" id="ARBA00023077"/>
    </source>
</evidence>
<dbReference type="NCBIfam" id="TIGR04056">
    <property type="entry name" value="OMP_RagA_SusC"/>
    <property type="match status" value="1"/>
</dbReference>
<dbReference type="InterPro" id="IPR039426">
    <property type="entry name" value="TonB-dep_rcpt-like"/>
</dbReference>
<sequence>MYQSKKEKRTSYGSLSCWLLGGALCWIGSTAYAESFSSMEKLSDSSYMVLQQSGRVVTGTVTDKAGEPIIGANVLVKGTSQGIITDLDGNFTLNNVQENAELVISYIGYKEQTIKTGNKTNFTVKLAEDTELIDEVVVVGYASQKKVNLTGSVSSVDMGEIAEKRPITNLSSGLAGMAAGVSVTSSSNKPGDDNGSILVRGQGTLNDSSPLVIIDGVESNINTVAPQDVESMTVLKDAASASIYGSRAANGVILITTKKGKQGKVNIDYTGYVSLESIGKTIDPVSDYATYMELMNEAYVNSNKPARFSEETIKAWRDDAGQNPLKYPNTNWIDEVFRTGVATNHNLSVSGGSEKASYYTSFGYNNNPGVMENAGYERYSFRTNLELRPTKWLTLGTRLNGYLANIDMGQDRVDDVFTYGVASTPGMVLRHDGRFGGMQNPEDDPQANNPLQKLYREIGEKKERNFKAQFFGTITPLKGLSISGSYSYELTDKDNWKKTNLLDMWNFATDQIVQKDSRRDYVSNDNRKIERIFMDGVIRYENRFLDNRLDLNAMFGASQEMRRDRSFSAQRYDWVDSSVDVINGATGESTTSGSHSEWAMRSFFGRINLGWADKYLLELNLRADASSRFTKNNRWGYFPSVSAGWRMDQEAFMEGTKGWLDALKLRASYGELGNNYLASEYQSVPSYAQANYVLNDGLQIGMAQTSLANINLTWESTAVTNVAADFAVLNNRLSGTLEYFYKKTSDILINLPAPLVHGDASIPTQNSAKVVNKGFELTLNWADKINDFHYNVGMNMTFVNNKVTKFKGDEPSISGSKMIKEGYPINVQYILVADRIVQTQEDLDYVQSLVDNAPIGKDGKQVNPFQTYKRPELGDVLYKDMDGNGIFNDDDRVPLGYGDTPRLMYNFTLGFDWKGFDFSTVLSGTGSQKEVYTTMRSTYVTYGNQISQEVADGCWHKGVTDATFPRLLTGDGRNTRASTLWQTDKRYFKIRNIQLGYTLPEKWVKAASLSRVRLFCSLENFFTFTDYAGMDPETNKFTYPSMRQASFGLNVSF</sequence>
<keyword evidence="7 8" id="KW-0998">Cell outer membrane</keyword>
<dbReference type="FunFam" id="2.60.40.1120:FF:000003">
    <property type="entry name" value="Outer membrane protein Omp121"/>
    <property type="match status" value="1"/>
</dbReference>
<evidence type="ECO:0000256" key="2">
    <source>
        <dbReference type="ARBA" id="ARBA00022448"/>
    </source>
</evidence>
<protein>
    <submittedName>
        <fullName evidence="12">TonB-dependent receptor plug domain protein</fullName>
    </submittedName>
</protein>
<proteinExistence type="inferred from homology"/>
<dbReference type="Proteomes" id="UP000018372">
    <property type="component" value="Unassembled WGS sequence"/>
</dbReference>
<evidence type="ECO:0000259" key="10">
    <source>
        <dbReference type="Pfam" id="PF00593"/>
    </source>
</evidence>
<evidence type="ECO:0000256" key="6">
    <source>
        <dbReference type="ARBA" id="ARBA00023136"/>
    </source>
</evidence>
<dbReference type="Gene3D" id="2.60.40.1120">
    <property type="entry name" value="Carboxypeptidase-like, regulatory domain"/>
    <property type="match status" value="1"/>
</dbReference>
<dbReference type="InterPro" id="IPR036942">
    <property type="entry name" value="Beta-barrel_TonB_sf"/>
</dbReference>
<dbReference type="Gene3D" id="2.40.170.20">
    <property type="entry name" value="TonB-dependent receptor, beta-barrel domain"/>
    <property type="match status" value="1"/>
</dbReference>
<feature type="domain" description="TonB-dependent receptor plug" evidence="11">
    <location>
        <begin position="146"/>
        <end position="252"/>
    </location>
</feature>
<dbReference type="GO" id="GO:0009279">
    <property type="term" value="C:cell outer membrane"/>
    <property type="evidence" value="ECO:0007669"/>
    <property type="project" value="UniProtKB-SubCell"/>
</dbReference>
<dbReference type="EMBL" id="CBAT010000057">
    <property type="protein sequence ID" value="CCZ86633.1"/>
    <property type="molecule type" value="Genomic_DNA"/>
</dbReference>
<evidence type="ECO:0000313" key="12">
    <source>
        <dbReference type="EMBL" id="CCZ86633.1"/>
    </source>
</evidence>
<dbReference type="InterPro" id="IPR008969">
    <property type="entry name" value="CarboxyPept-like_regulatory"/>
</dbReference>
<dbReference type="AlphaFoldDB" id="R5V7U1"/>
<dbReference type="Pfam" id="PF13715">
    <property type="entry name" value="CarbopepD_reg_2"/>
    <property type="match status" value="1"/>
</dbReference>
<gene>
    <name evidence="12" type="ORF">BN536_00101</name>
</gene>
<comment type="caution">
    <text evidence="12">The sequence shown here is derived from an EMBL/GenBank/DDBJ whole genome shotgun (WGS) entry which is preliminary data.</text>
</comment>
<keyword evidence="12" id="KW-0675">Receptor</keyword>
<keyword evidence="6 8" id="KW-0472">Membrane</keyword>
<dbReference type="SUPFAM" id="SSF49464">
    <property type="entry name" value="Carboxypeptidase regulatory domain-like"/>
    <property type="match status" value="1"/>
</dbReference>
<accession>R5V7U1</accession>
<evidence type="ECO:0000256" key="8">
    <source>
        <dbReference type="PROSITE-ProRule" id="PRU01360"/>
    </source>
</evidence>
<evidence type="ECO:0000259" key="11">
    <source>
        <dbReference type="Pfam" id="PF07715"/>
    </source>
</evidence>
<dbReference type="PROSITE" id="PS52016">
    <property type="entry name" value="TONB_DEPENDENT_REC_3"/>
    <property type="match status" value="1"/>
</dbReference>
<evidence type="ECO:0000313" key="13">
    <source>
        <dbReference type="Proteomes" id="UP000018372"/>
    </source>
</evidence>